<sequence>LSSLSLTRQRVSTSSFLTALTRGGPPGHPRPIELHAHDPLGNTGVMLTWVQAIAAQC</sequence>
<dbReference type="PANTHER" id="PTHR21506">
    <property type="entry name" value="COMPONENT OF OLIGOMERIC GOLGI COMPLEX 6"/>
    <property type="match status" value="1"/>
</dbReference>
<keyword evidence="4" id="KW-1185">Reference proteome</keyword>
<organism evidence="3 4">
    <name type="scientific">Lentinula raphanica</name>
    <dbReference type="NCBI Taxonomy" id="153919"/>
    <lineage>
        <taxon>Eukaryota</taxon>
        <taxon>Fungi</taxon>
        <taxon>Dikarya</taxon>
        <taxon>Basidiomycota</taxon>
        <taxon>Agaricomycotina</taxon>
        <taxon>Agaricomycetes</taxon>
        <taxon>Agaricomycetidae</taxon>
        <taxon>Agaricales</taxon>
        <taxon>Marasmiineae</taxon>
        <taxon>Omphalotaceae</taxon>
        <taxon>Lentinula</taxon>
    </lineage>
</organism>
<name>A0AA38UGJ1_9AGAR</name>
<dbReference type="PANTHER" id="PTHR21506:SF0">
    <property type="entry name" value="CONSERVED OLIGOMERIC GOLGI COMPLEX SUBUNIT 6"/>
    <property type="match status" value="1"/>
</dbReference>
<feature type="non-terminal residue" evidence="3">
    <location>
        <position position="1"/>
    </location>
</feature>
<dbReference type="Pfam" id="PF20653">
    <property type="entry name" value="COG6_C"/>
    <property type="match status" value="1"/>
</dbReference>
<dbReference type="InterPro" id="IPR048369">
    <property type="entry name" value="COG6_C"/>
</dbReference>
<evidence type="ECO:0000313" key="3">
    <source>
        <dbReference type="EMBL" id="KAJ3840360.1"/>
    </source>
</evidence>
<evidence type="ECO:0000259" key="2">
    <source>
        <dbReference type="Pfam" id="PF20653"/>
    </source>
</evidence>
<dbReference type="GO" id="GO:0017119">
    <property type="term" value="C:Golgi transport complex"/>
    <property type="evidence" value="ECO:0007669"/>
    <property type="project" value="InterPro"/>
</dbReference>
<dbReference type="GO" id="GO:0006891">
    <property type="term" value="P:intra-Golgi vesicle-mediated transport"/>
    <property type="evidence" value="ECO:0007669"/>
    <property type="project" value="InterPro"/>
</dbReference>
<dbReference type="AlphaFoldDB" id="A0AA38UGJ1"/>
<protein>
    <recommendedName>
        <fullName evidence="2">Conserved Oligomeric Golgi complex subunit 6 C-terminal domain-containing protein</fullName>
    </recommendedName>
</protein>
<comment type="caution">
    <text evidence="3">The sequence shown here is derived from an EMBL/GenBank/DDBJ whole genome shotgun (WGS) entry which is preliminary data.</text>
</comment>
<feature type="domain" description="Conserved Oligomeric Golgi complex subunit 6 C-terminal" evidence="2">
    <location>
        <begin position="3"/>
        <end position="55"/>
    </location>
</feature>
<gene>
    <name evidence="3" type="ORF">F5878DRAFT_533813</name>
</gene>
<feature type="compositionally biased region" description="Polar residues" evidence="1">
    <location>
        <begin position="1"/>
        <end position="18"/>
    </location>
</feature>
<proteinExistence type="predicted"/>
<evidence type="ECO:0000256" key="1">
    <source>
        <dbReference type="SAM" id="MobiDB-lite"/>
    </source>
</evidence>
<reference evidence="3" key="1">
    <citation type="submission" date="2022-08" db="EMBL/GenBank/DDBJ databases">
        <authorList>
            <consortium name="DOE Joint Genome Institute"/>
            <person name="Min B."/>
            <person name="Riley R."/>
            <person name="Sierra-Patev S."/>
            <person name="Naranjo-Ortiz M."/>
            <person name="Looney B."/>
            <person name="Konkel Z."/>
            <person name="Slot J.C."/>
            <person name="Sakamoto Y."/>
            <person name="Steenwyk J.L."/>
            <person name="Rokas A."/>
            <person name="Carro J."/>
            <person name="Camarero S."/>
            <person name="Ferreira P."/>
            <person name="Molpeceres G."/>
            <person name="Ruiz-Duenas F.J."/>
            <person name="Serrano A."/>
            <person name="Henrissat B."/>
            <person name="Drula E."/>
            <person name="Hughes K.W."/>
            <person name="Mata J.L."/>
            <person name="Ishikawa N.K."/>
            <person name="Vargas-Isla R."/>
            <person name="Ushijima S."/>
            <person name="Smith C.A."/>
            <person name="Ahrendt S."/>
            <person name="Andreopoulos W."/>
            <person name="He G."/>
            <person name="Labutti K."/>
            <person name="Lipzen A."/>
            <person name="Ng V."/>
            <person name="Sandor L."/>
            <person name="Barry K."/>
            <person name="Martinez A.T."/>
            <person name="Xiao Y."/>
            <person name="Gibbons J.G."/>
            <person name="Terashima K."/>
            <person name="Hibbett D.S."/>
            <person name="Grigoriev I.V."/>
        </authorList>
    </citation>
    <scope>NUCLEOTIDE SEQUENCE</scope>
    <source>
        <strain evidence="3">TFB9207</strain>
    </source>
</reference>
<evidence type="ECO:0000313" key="4">
    <source>
        <dbReference type="Proteomes" id="UP001163846"/>
    </source>
</evidence>
<dbReference type="EMBL" id="MU806082">
    <property type="protein sequence ID" value="KAJ3840360.1"/>
    <property type="molecule type" value="Genomic_DNA"/>
</dbReference>
<dbReference type="Proteomes" id="UP001163846">
    <property type="component" value="Unassembled WGS sequence"/>
</dbReference>
<accession>A0AA38UGJ1</accession>
<feature type="region of interest" description="Disordered" evidence="1">
    <location>
        <begin position="1"/>
        <end position="32"/>
    </location>
</feature>
<dbReference type="InterPro" id="IPR010490">
    <property type="entry name" value="COG6"/>
</dbReference>